<keyword evidence="1" id="KW-0472">Membrane</keyword>
<reference evidence="2 3" key="1">
    <citation type="submission" date="2018-05" db="EMBL/GenBank/DDBJ databases">
        <title>Genomic Encyclopedia of Type Strains, Phase IV (KMG-IV): sequencing the most valuable type-strain genomes for metagenomic binning, comparative biology and taxonomic classification.</title>
        <authorList>
            <person name="Goeker M."/>
        </authorList>
    </citation>
    <scope>NUCLEOTIDE SEQUENCE [LARGE SCALE GENOMIC DNA]</scope>
    <source>
        <strain evidence="2 3">DSM 44704</strain>
    </source>
</reference>
<feature type="transmembrane region" description="Helical" evidence="1">
    <location>
        <begin position="76"/>
        <end position="95"/>
    </location>
</feature>
<sequence length="191" mass="21171">MLISVSSTATARRTPSWFVLWMGLLTALILLCCLALFWQLAAEGTFPLEVVLWLAIGVLGAVALLFGLVGLLRYRAFFYSLISPVIIGVFVVLVWQNVPETTGWKLSRDILQTQAADCANPGHRTRLGVYTITFITRRDGGCLFYTQGTETNSSRGFAYFPNAAPPYIGTPTSGIGYEPFHGNWYRFTEES</sequence>
<evidence type="ECO:0000256" key="1">
    <source>
        <dbReference type="SAM" id="Phobius"/>
    </source>
</evidence>
<evidence type="ECO:0000313" key="3">
    <source>
        <dbReference type="Proteomes" id="UP000247569"/>
    </source>
</evidence>
<dbReference type="EMBL" id="QJKF01000001">
    <property type="protein sequence ID" value="PXX70621.1"/>
    <property type="molecule type" value="Genomic_DNA"/>
</dbReference>
<comment type="caution">
    <text evidence="2">The sequence shown here is derived from an EMBL/GenBank/DDBJ whole genome shotgun (WGS) entry which is preliminary data.</text>
</comment>
<proteinExistence type="predicted"/>
<feature type="transmembrane region" description="Helical" evidence="1">
    <location>
        <begin position="17"/>
        <end position="38"/>
    </location>
</feature>
<accession>A0A318K7X5</accession>
<feature type="transmembrane region" description="Helical" evidence="1">
    <location>
        <begin position="50"/>
        <end position="69"/>
    </location>
</feature>
<keyword evidence="1" id="KW-0812">Transmembrane</keyword>
<dbReference type="AlphaFoldDB" id="A0A318K7X5"/>
<gene>
    <name evidence="2" type="ORF">DFR70_10140</name>
</gene>
<keyword evidence="3" id="KW-1185">Reference proteome</keyword>
<protein>
    <submittedName>
        <fullName evidence="2">Uncharacterized protein</fullName>
    </submittedName>
</protein>
<evidence type="ECO:0000313" key="2">
    <source>
        <dbReference type="EMBL" id="PXX70621.1"/>
    </source>
</evidence>
<name>A0A318K7X5_9NOCA</name>
<dbReference type="Proteomes" id="UP000247569">
    <property type="component" value="Unassembled WGS sequence"/>
</dbReference>
<organism evidence="2 3">
    <name type="scientific">Nocardia tenerifensis</name>
    <dbReference type="NCBI Taxonomy" id="228006"/>
    <lineage>
        <taxon>Bacteria</taxon>
        <taxon>Bacillati</taxon>
        <taxon>Actinomycetota</taxon>
        <taxon>Actinomycetes</taxon>
        <taxon>Mycobacteriales</taxon>
        <taxon>Nocardiaceae</taxon>
        <taxon>Nocardia</taxon>
    </lineage>
</organism>
<keyword evidence="1" id="KW-1133">Transmembrane helix</keyword>